<keyword evidence="4" id="KW-0472">Membrane</keyword>
<keyword evidence="2 6" id="KW-0808">Transferase</keyword>
<reference evidence="6 7" key="1">
    <citation type="submission" date="2018-06" db="EMBL/GenBank/DDBJ databases">
        <authorList>
            <consortium name="Pathogen Informatics"/>
            <person name="Doyle S."/>
        </authorList>
    </citation>
    <scope>NUCLEOTIDE SEQUENCE [LARGE SCALE GENOMIC DNA]</scope>
    <source>
        <strain evidence="6 7">NCTC13291</strain>
    </source>
</reference>
<evidence type="ECO:0000256" key="2">
    <source>
        <dbReference type="ARBA" id="ARBA00022679"/>
    </source>
</evidence>
<dbReference type="GeneID" id="99633163"/>
<feature type="domain" description="Phospholipid/glycerol acyltransferase" evidence="5">
    <location>
        <begin position="68"/>
        <end position="183"/>
    </location>
</feature>
<dbReference type="Proteomes" id="UP000254919">
    <property type="component" value="Unassembled WGS sequence"/>
</dbReference>
<dbReference type="SUPFAM" id="SSF69593">
    <property type="entry name" value="Glycerol-3-phosphate (1)-acyltransferase"/>
    <property type="match status" value="1"/>
</dbReference>
<evidence type="ECO:0000256" key="1">
    <source>
        <dbReference type="ARBA" id="ARBA00005189"/>
    </source>
</evidence>
<name>A0A379N0A2_9PROT</name>
<feature type="transmembrane region" description="Helical" evidence="4">
    <location>
        <begin position="6"/>
        <end position="27"/>
    </location>
</feature>
<keyword evidence="3 6" id="KW-0012">Acyltransferase</keyword>
<organism evidence="6 7">
    <name type="scientific">Roseomonas mucosa</name>
    <dbReference type="NCBI Taxonomy" id="207340"/>
    <lineage>
        <taxon>Bacteria</taxon>
        <taxon>Pseudomonadati</taxon>
        <taxon>Pseudomonadota</taxon>
        <taxon>Alphaproteobacteria</taxon>
        <taxon>Acetobacterales</taxon>
        <taxon>Roseomonadaceae</taxon>
        <taxon>Roseomonas</taxon>
    </lineage>
</organism>
<dbReference type="RefSeq" id="WP_019462137.1">
    <property type="nucleotide sequence ID" value="NZ_AP031462.1"/>
</dbReference>
<dbReference type="CDD" id="cd07989">
    <property type="entry name" value="LPLAT_AGPAT-like"/>
    <property type="match status" value="1"/>
</dbReference>
<evidence type="ECO:0000259" key="5">
    <source>
        <dbReference type="SMART" id="SM00563"/>
    </source>
</evidence>
<dbReference type="SMART" id="SM00563">
    <property type="entry name" value="PlsC"/>
    <property type="match status" value="1"/>
</dbReference>
<dbReference type="PANTHER" id="PTHR10434:SF40">
    <property type="entry name" value="1-ACYL-SN-GLYCEROL-3-PHOSPHATE ACYLTRANSFERASE"/>
    <property type="match status" value="1"/>
</dbReference>
<proteinExistence type="predicted"/>
<dbReference type="GO" id="GO:0003841">
    <property type="term" value="F:1-acylglycerol-3-phosphate O-acyltransferase activity"/>
    <property type="evidence" value="ECO:0007669"/>
    <property type="project" value="UniProtKB-EC"/>
</dbReference>
<gene>
    <name evidence="6" type="primary">plsC</name>
    <name evidence="6" type="ORF">NCTC13291_02114</name>
</gene>
<dbReference type="EC" id="2.3.1.51" evidence="6"/>
<dbReference type="PANTHER" id="PTHR10434">
    <property type="entry name" value="1-ACYL-SN-GLYCEROL-3-PHOSPHATE ACYLTRANSFERASE"/>
    <property type="match status" value="1"/>
</dbReference>
<protein>
    <submittedName>
        <fullName evidence="6">1-acyl-sn-glycerol-3-phosphate acyltransferase</fullName>
        <ecNumber evidence="6">2.3.1.51</ecNumber>
    </submittedName>
</protein>
<accession>A0A379N0A2</accession>
<evidence type="ECO:0000256" key="4">
    <source>
        <dbReference type="SAM" id="Phobius"/>
    </source>
</evidence>
<evidence type="ECO:0000256" key="3">
    <source>
        <dbReference type="ARBA" id="ARBA00023315"/>
    </source>
</evidence>
<dbReference type="AlphaFoldDB" id="A0A379N0A2"/>
<dbReference type="EMBL" id="UGVN01000001">
    <property type="protein sequence ID" value="SUE40548.1"/>
    <property type="molecule type" value="Genomic_DNA"/>
</dbReference>
<dbReference type="InterPro" id="IPR002123">
    <property type="entry name" value="Plipid/glycerol_acylTrfase"/>
</dbReference>
<evidence type="ECO:0000313" key="7">
    <source>
        <dbReference type="Proteomes" id="UP000254919"/>
    </source>
</evidence>
<keyword evidence="4" id="KW-1133">Transmembrane helix</keyword>
<dbReference type="GO" id="GO:0006654">
    <property type="term" value="P:phosphatidic acid biosynthetic process"/>
    <property type="evidence" value="ECO:0007669"/>
    <property type="project" value="TreeGrafter"/>
</dbReference>
<comment type="pathway">
    <text evidence="1">Lipid metabolism.</text>
</comment>
<dbReference type="Pfam" id="PF01553">
    <property type="entry name" value="Acyltransferase"/>
    <property type="match status" value="1"/>
</dbReference>
<sequence>MIALRSALFNALFLFSMAVFPWIGLMLPRRMTRPFVRGWTRWVLCWMAAICGMRVRVTGLENIPAGPCIVASKHQSAFDTFVWLTLLPHPVYVMKQELLRLPGWGALARRFGAVGVDRAGGAAALKSMVRQSREFAERDRAQLVIFPEGTRTAPGERVPWQPGVAALASATGLPVVPAATDSGRFWGRRSFAKRPGTITLAILPALPPGLPRAELMRRLEDEVETASAAMLQGSPLPGP</sequence>
<evidence type="ECO:0000313" key="6">
    <source>
        <dbReference type="EMBL" id="SUE40548.1"/>
    </source>
</evidence>
<keyword evidence="4" id="KW-0812">Transmembrane</keyword>